<evidence type="ECO:0000313" key="3">
    <source>
        <dbReference type="Proteomes" id="UP001157440"/>
    </source>
</evidence>
<accession>A0AA37TQY2</accession>
<dbReference type="InterPro" id="IPR016181">
    <property type="entry name" value="Acyl_CoA_acyltransferase"/>
</dbReference>
<dbReference type="InterPro" id="IPR000182">
    <property type="entry name" value="GNAT_dom"/>
</dbReference>
<dbReference type="AlphaFoldDB" id="A0AA37TQY2"/>
<dbReference type="Pfam" id="PF13302">
    <property type="entry name" value="Acetyltransf_3"/>
    <property type="match status" value="1"/>
</dbReference>
<feature type="domain" description="N-acetyltransferase" evidence="1">
    <location>
        <begin position="42"/>
        <end position="204"/>
    </location>
</feature>
<dbReference type="Gene3D" id="3.40.630.30">
    <property type="match status" value="1"/>
</dbReference>
<reference evidence="3" key="1">
    <citation type="journal article" date="2019" name="Int. J. Syst. Evol. Microbiol.">
        <title>The Global Catalogue of Microorganisms (GCM) 10K type strain sequencing project: providing services to taxonomists for standard genome sequencing and annotation.</title>
        <authorList>
            <consortium name="The Broad Institute Genomics Platform"/>
            <consortium name="The Broad Institute Genome Sequencing Center for Infectious Disease"/>
            <person name="Wu L."/>
            <person name="Ma J."/>
        </authorList>
    </citation>
    <scope>NUCLEOTIDE SEQUENCE [LARGE SCALE GENOMIC DNA]</scope>
    <source>
        <strain evidence="3">NBRC 103632</strain>
    </source>
</reference>
<dbReference type="EMBL" id="BSPL01000033">
    <property type="protein sequence ID" value="GLS74102.1"/>
    <property type="molecule type" value="Genomic_DNA"/>
</dbReference>
<evidence type="ECO:0000313" key="2">
    <source>
        <dbReference type="EMBL" id="GLS74102.1"/>
    </source>
</evidence>
<evidence type="ECO:0000259" key="1">
    <source>
        <dbReference type="PROSITE" id="PS51186"/>
    </source>
</evidence>
<dbReference type="SUPFAM" id="SSF55729">
    <property type="entry name" value="Acyl-CoA N-acyltransferases (Nat)"/>
    <property type="match status" value="1"/>
</dbReference>
<sequence>MIRRAGFVPFPSRPAPHIEGMFTIRAARDSLADLPAIETARLSIAGLRPEDAQALRRLTDDPAITAAVDFLPTPFTLQDAEDLIRSGSRGQDRFLGAWTRETGGTGAPQASAARDLVGVVGTHLRGAGVIEIGYWIGGAARGRGYAFEAVSAVITFLGGRFPTRSVVAECRPANVASWGLLEKLGFRDTGEEGHRPGRRLLRRS</sequence>
<keyword evidence="3" id="KW-1185">Reference proteome</keyword>
<gene>
    <name evidence="2" type="ORF">GCM10007890_61170</name>
</gene>
<organism evidence="2 3">
    <name type="scientific">Methylobacterium tardum</name>
    <dbReference type="NCBI Taxonomy" id="374432"/>
    <lineage>
        <taxon>Bacteria</taxon>
        <taxon>Pseudomonadati</taxon>
        <taxon>Pseudomonadota</taxon>
        <taxon>Alphaproteobacteria</taxon>
        <taxon>Hyphomicrobiales</taxon>
        <taxon>Methylobacteriaceae</taxon>
        <taxon>Methylobacterium</taxon>
    </lineage>
</organism>
<name>A0AA37TQY2_9HYPH</name>
<comment type="caution">
    <text evidence="2">The sequence shown here is derived from an EMBL/GenBank/DDBJ whole genome shotgun (WGS) entry which is preliminary data.</text>
</comment>
<dbReference type="PANTHER" id="PTHR43792">
    <property type="entry name" value="GNAT FAMILY, PUTATIVE (AFU_ORTHOLOGUE AFUA_3G00765)-RELATED-RELATED"/>
    <property type="match status" value="1"/>
</dbReference>
<dbReference type="InterPro" id="IPR051531">
    <property type="entry name" value="N-acetyltransferase"/>
</dbReference>
<proteinExistence type="predicted"/>
<dbReference type="PROSITE" id="PS51186">
    <property type="entry name" value="GNAT"/>
    <property type="match status" value="1"/>
</dbReference>
<dbReference type="GO" id="GO:0016747">
    <property type="term" value="F:acyltransferase activity, transferring groups other than amino-acyl groups"/>
    <property type="evidence" value="ECO:0007669"/>
    <property type="project" value="InterPro"/>
</dbReference>
<dbReference type="Proteomes" id="UP001157440">
    <property type="component" value="Unassembled WGS sequence"/>
</dbReference>
<protein>
    <submittedName>
        <fullName evidence="2">GNAT family acetyltransferase</fullName>
    </submittedName>
</protein>